<keyword evidence="2" id="KW-1185">Reference proteome</keyword>
<organism evidence="1 2">
    <name type="scientific">Wallemia hederae</name>
    <dbReference type="NCBI Taxonomy" id="1540922"/>
    <lineage>
        <taxon>Eukaryota</taxon>
        <taxon>Fungi</taxon>
        <taxon>Dikarya</taxon>
        <taxon>Basidiomycota</taxon>
        <taxon>Wallemiomycotina</taxon>
        <taxon>Wallemiomycetes</taxon>
        <taxon>Wallemiales</taxon>
        <taxon>Wallemiaceae</taxon>
        <taxon>Wallemia</taxon>
    </lineage>
</organism>
<dbReference type="AlphaFoldDB" id="A0A4T0FWF0"/>
<dbReference type="EMBL" id="SPNW01000004">
    <property type="protein sequence ID" value="TIA92961.1"/>
    <property type="molecule type" value="Genomic_DNA"/>
</dbReference>
<evidence type="ECO:0000313" key="1">
    <source>
        <dbReference type="EMBL" id="TIA92961.1"/>
    </source>
</evidence>
<reference evidence="1 2" key="1">
    <citation type="submission" date="2019-03" db="EMBL/GenBank/DDBJ databases">
        <title>Sequencing 23 genomes of Wallemia ichthyophaga.</title>
        <authorList>
            <person name="Gostincar C."/>
        </authorList>
    </citation>
    <scope>NUCLEOTIDE SEQUENCE [LARGE SCALE GENOMIC DNA]</scope>
    <source>
        <strain evidence="1 2">EXF-5753</strain>
    </source>
</reference>
<dbReference type="Proteomes" id="UP000310189">
    <property type="component" value="Unassembled WGS sequence"/>
</dbReference>
<protein>
    <submittedName>
        <fullName evidence="1">Uncharacterized protein</fullName>
    </submittedName>
</protein>
<evidence type="ECO:0000313" key="2">
    <source>
        <dbReference type="Proteomes" id="UP000310189"/>
    </source>
</evidence>
<accession>A0A4T0FWF0</accession>
<gene>
    <name evidence="1" type="ORF">E3P99_00407</name>
</gene>
<name>A0A4T0FWF0_9BASI</name>
<dbReference type="OrthoDB" id="10008801at2759"/>
<sequence>MIRSILSPVRNITLRSTSSRISPAIIPATPFHQHRLASGFGSSEQAQLLEKLSKAPKAIEIIKELSQVMHEKGVEPGSNPSVSTMWSLASDDRVKSLSADLNKELKEAGIDAKEMVKEIMPGGDADGGEPENK</sequence>
<comment type="caution">
    <text evidence="1">The sequence shown here is derived from an EMBL/GenBank/DDBJ whole genome shotgun (WGS) entry which is preliminary data.</text>
</comment>
<proteinExistence type="predicted"/>